<feature type="transmembrane region" description="Helical" evidence="8">
    <location>
        <begin position="131"/>
        <end position="151"/>
    </location>
</feature>
<feature type="transmembrane region" description="Helical" evidence="8">
    <location>
        <begin position="76"/>
        <end position="93"/>
    </location>
</feature>
<comment type="caution">
    <text evidence="9">The sequence shown here is derived from an EMBL/GenBank/DDBJ whole genome shotgun (WGS) entry which is preliminary data.</text>
</comment>
<dbReference type="AlphaFoldDB" id="A0A841PN60"/>
<dbReference type="Pfam" id="PF01032">
    <property type="entry name" value="FecCD"/>
    <property type="match status" value="1"/>
</dbReference>
<name>A0A841PN60_9BACL</name>
<evidence type="ECO:0000256" key="2">
    <source>
        <dbReference type="ARBA" id="ARBA00007935"/>
    </source>
</evidence>
<feature type="transmembrane region" description="Helical" evidence="8">
    <location>
        <begin position="253"/>
        <end position="277"/>
    </location>
</feature>
<reference evidence="9 10" key="1">
    <citation type="submission" date="2020-08" db="EMBL/GenBank/DDBJ databases">
        <title>Genomic Encyclopedia of Type Strains, Phase IV (KMG-IV): sequencing the most valuable type-strain genomes for metagenomic binning, comparative biology and taxonomic classification.</title>
        <authorList>
            <person name="Goeker M."/>
        </authorList>
    </citation>
    <scope>NUCLEOTIDE SEQUENCE [LARGE SCALE GENOMIC DNA]</scope>
    <source>
        <strain evidence="9 10">DSM 21769</strain>
    </source>
</reference>
<protein>
    <submittedName>
        <fullName evidence="9">Iron complex transport system permease protein</fullName>
    </submittedName>
</protein>
<accession>A0A841PN60</accession>
<evidence type="ECO:0000313" key="10">
    <source>
        <dbReference type="Proteomes" id="UP000568839"/>
    </source>
</evidence>
<dbReference type="InterPro" id="IPR000522">
    <property type="entry name" value="ABC_transptr_permease_BtuC"/>
</dbReference>
<dbReference type="Gene3D" id="1.10.3470.10">
    <property type="entry name" value="ABC transporter involved in vitamin B12 uptake, BtuC"/>
    <property type="match status" value="1"/>
</dbReference>
<evidence type="ECO:0000256" key="6">
    <source>
        <dbReference type="ARBA" id="ARBA00022989"/>
    </source>
</evidence>
<dbReference type="CDD" id="cd06550">
    <property type="entry name" value="TM_ABC_iron-siderophores_like"/>
    <property type="match status" value="1"/>
</dbReference>
<dbReference type="SUPFAM" id="SSF81345">
    <property type="entry name" value="ABC transporter involved in vitamin B12 uptake, BtuC"/>
    <property type="match status" value="1"/>
</dbReference>
<dbReference type="Proteomes" id="UP000568839">
    <property type="component" value="Unassembled WGS sequence"/>
</dbReference>
<dbReference type="PANTHER" id="PTHR30472">
    <property type="entry name" value="FERRIC ENTEROBACTIN TRANSPORT SYSTEM PERMEASE PROTEIN"/>
    <property type="match status" value="1"/>
</dbReference>
<feature type="transmembrane region" description="Helical" evidence="8">
    <location>
        <begin position="289"/>
        <end position="310"/>
    </location>
</feature>
<evidence type="ECO:0000256" key="7">
    <source>
        <dbReference type="ARBA" id="ARBA00023136"/>
    </source>
</evidence>
<feature type="transmembrane region" description="Helical" evidence="8">
    <location>
        <begin position="20"/>
        <end position="43"/>
    </location>
</feature>
<feature type="transmembrane region" description="Helical" evidence="8">
    <location>
        <begin position="322"/>
        <end position="339"/>
    </location>
</feature>
<comment type="subcellular location">
    <subcellularLocation>
        <location evidence="1">Cell membrane</location>
        <topology evidence="1">Multi-pass membrane protein</topology>
    </subcellularLocation>
</comment>
<keyword evidence="7 8" id="KW-0472">Membrane</keyword>
<evidence type="ECO:0000313" key="9">
    <source>
        <dbReference type="EMBL" id="MBB6450287.1"/>
    </source>
</evidence>
<dbReference type="GO" id="GO:0033214">
    <property type="term" value="P:siderophore-iron import into cell"/>
    <property type="evidence" value="ECO:0007669"/>
    <property type="project" value="TreeGrafter"/>
</dbReference>
<dbReference type="GO" id="GO:0005886">
    <property type="term" value="C:plasma membrane"/>
    <property type="evidence" value="ECO:0007669"/>
    <property type="project" value="UniProtKB-SubCell"/>
</dbReference>
<evidence type="ECO:0000256" key="4">
    <source>
        <dbReference type="ARBA" id="ARBA00022475"/>
    </source>
</evidence>
<evidence type="ECO:0000256" key="8">
    <source>
        <dbReference type="SAM" id="Phobius"/>
    </source>
</evidence>
<evidence type="ECO:0000256" key="3">
    <source>
        <dbReference type="ARBA" id="ARBA00022448"/>
    </source>
</evidence>
<keyword evidence="10" id="KW-1185">Reference proteome</keyword>
<proteinExistence type="inferred from homology"/>
<comment type="similarity">
    <text evidence="2">Belongs to the binding-protein-dependent transport system permease family. FecCD subfamily.</text>
</comment>
<dbReference type="PANTHER" id="PTHR30472:SF58">
    <property type="entry name" value="IRON(3+)-HYDROXAMATE IMPORT SYSTEM PERMEASE PROTEIN FHUB"/>
    <property type="match status" value="1"/>
</dbReference>
<keyword evidence="6 8" id="KW-1133">Transmembrane helix</keyword>
<organism evidence="9 10">
    <name type="scientific">Geomicrobium halophilum</name>
    <dbReference type="NCBI Taxonomy" id="549000"/>
    <lineage>
        <taxon>Bacteria</taxon>
        <taxon>Bacillati</taxon>
        <taxon>Bacillota</taxon>
        <taxon>Bacilli</taxon>
        <taxon>Bacillales</taxon>
        <taxon>Geomicrobium</taxon>
    </lineage>
</organism>
<dbReference type="FunFam" id="1.10.3470.10:FF:000001">
    <property type="entry name" value="Vitamin B12 ABC transporter permease BtuC"/>
    <property type="match status" value="1"/>
</dbReference>
<feature type="transmembrane region" description="Helical" evidence="8">
    <location>
        <begin position="205"/>
        <end position="225"/>
    </location>
</feature>
<dbReference type="EMBL" id="JACHHJ010000003">
    <property type="protein sequence ID" value="MBB6450287.1"/>
    <property type="molecule type" value="Genomic_DNA"/>
</dbReference>
<evidence type="ECO:0000256" key="1">
    <source>
        <dbReference type="ARBA" id="ARBA00004651"/>
    </source>
</evidence>
<gene>
    <name evidence="9" type="ORF">HNR44_002270</name>
</gene>
<keyword evidence="4" id="KW-1003">Cell membrane</keyword>
<dbReference type="InterPro" id="IPR037294">
    <property type="entry name" value="ABC_BtuC-like"/>
</dbReference>
<sequence length="345" mass="35965">MVDETSPTAKQQLRSKPMAVIMIMMAGTILLICAIVLSMSLGAANITPGTVWQAIFAYDDLLTEHQIIHEIRLPRVVGAVLVGSFLAVSGALMQGMTRNALAEPSIIGITDGAALALAIMFAFFSSVSYTGFLFAAFIGAGVGTALVFLVGSLAKGGLTPAKLALAGVTIGAFLSAISSGIAIYFDVAQDLSFWFAGGLAGMDWHRLQLILPVVVIGMVIALWLARSITILSLGKDVAQGLGQRTGVVRTMGIIAVMLMTGAAVAVAGTIGFIGLVIPHITRAFVGLDYRYIVPCSAILGSLLLVVADIVARLVNAPYETPVGAITALIGVPFFLYLARREGRGV</sequence>
<evidence type="ECO:0000256" key="5">
    <source>
        <dbReference type="ARBA" id="ARBA00022692"/>
    </source>
</evidence>
<dbReference type="GO" id="GO:0022857">
    <property type="term" value="F:transmembrane transporter activity"/>
    <property type="evidence" value="ECO:0007669"/>
    <property type="project" value="InterPro"/>
</dbReference>
<dbReference type="RefSeq" id="WP_184404341.1">
    <property type="nucleotide sequence ID" value="NZ_JACHHJ010000003.1"/>
</dbReference>
<feature type="transmembrane region" description="Helical" evidence="8">
    <location>
        <begin position="163"/>
        <end position="185"/>
    </location>
</feature>
<feature type="transmembrane region" description="Helical" evidence="8">
    <location>
        <begin position="105"/>
        <end position="125"/>
    </location>
</feature>
<keyword evidence="3" id="KW-0813">Transport</keyword>
<keyword evidence="5 8" id="KW-0812">Transmembrane</keyword>